<keyword evidence="2" id="KW-1185">Reference proteome</keyword>
<dbReference type="Proteomes" id="UP000092124">
    <property type="component" value="Unassembled WGS sequence"/>
</dbReference>
<sequence length="82" mass="8953">GSAGCPEAEAVELEERLHVQAAVRKAVVTIIPPISCSQAKAHTECSCFLSPRHGCGPFLHSETATSRYQMDIDFKKRLSPEQ</sequence>
<reference evidence="1 2" key="1">
    <citation type="submission" date="2016-06" db="EMBL/GenBank/DDBJ databases">
        <title>The Draft Genome Sequence and Annotation of the Desert Woodrat Neotoma lepida.</title>
        <authorList>
            <person name="Campbell M."/>
            <person name="Oakeson K.F."/>
            <person name="Yandell M."/>
            <person name="Halpert J.R."/>
            <person name="Dearing D."/>
        </authorList>
    </citation>
    <scope>NUCLEOTIDE SEQUENCE [LARGE SCALE GENOMIC DNA]</scope>
    <source>
        <strain evidence="1">417</strain>
        <tissue evidence="1">Liver</tissue>
    </source>
</reference>
<feature type="non-terminal residue" evidence="1">
    <location>
        <position position="1"/>
    </location>
</feature>
<feature type="non-terminal residue" evidence="1">
    <location>
        <position position="82"/>
    </location>
</feature>
<evidence type="ECO:0000313" key="1">
    <source>
        <dbReference type="EMBL" id="OBS64021.1"/>
    </source>
</evidence>
<evidence type="ECO:0000313" key="2">
    <source>
        <dbReference type="Proteomes" id="UP000092124"/>
    </source>
</evidence>
<gene>
    <name evidence="1" type="ORF">A6R68_07438</name>
</gene>
<dbReference type="EMBL" id="LZPO01097468">
    <property type="protein sequence ID" value="OBS64021.1"/>
    <property type="molecule type" value="Genomic_DNA"/>
</dbReference>
<organism evidence="1 2">
    <name type="scientific">Neotoma lepida</name>
    <name type="common">Desert woodrat</name>
    <dbReference type="NCBI Taxonomy" id="56216"/>
    <lineage>
        <taxon>Eukaryota</taxon>
        <taxon>Metazoa</taxon>
        <taxon>Chordata</taxon>
        <taxon>Craniata</taxon>
        <taxon>Vertebrata</taxon>
        <taxon>Euteleostomi</taxon>
        <taxon>Mammalia</taxon>
        <taxon>Eutheria</taxon>
        <taxon>Euarchontoglires</taxon>
        <taxon>Glires</taxon>
        <taxon>Rodentia</taxon>
        <taxon>Myomorpha</taxon>
        <taxon>Muroidea</taxon>
        <taxon>Cricetidae</taxon>
        <taxon>Neotominae</taxon>
        <taxon>Neotoma</taxon>
    </lineage>
</organism>
<comment type="caution">
    <text evidence="1">The sequence shown here is derived from an EMBL/GenBank/DDBJ whole genome shotgun (WGS) entry which is preliminary data.</text>
</comment>
<protein>
    <submittedName>
        <fullName evidence="1">Uncharacterized protein</fullName>
    </submittedName>
</protein>
<accession>A0A1A6GCQ4</accession>
<name>A0A1A6GCQ4_NEOLE</name>
<dbReference type="AlphaFoldDB" id="A0A1A6GCQ4"/>
<proteinExistence type="predicted"/>